<name>A0A9W9ZBD7_9CNID</name>
<accession>A0A9W9ZBD7</accession>
<protein>
    <submittedName>
        <fullName evidence="2">Uncharacterized protein</fullName>
    </submittedName>
</protein>
<dbReference type="Proteomes" id="UP001163046">
    <property type="component" value="Unassembled WGS sequence"/>
</dbReference>
<feature type="compositionally biased region" description="Polar residues" evidence="1">
    <location>
        <begin position="8"/>
        <end position="20"/>
    </location>
</feature>
<dbReference type="EMBL" id="MU826364">
    <property type="protein sequence ID" value="KAJ7378587.1"/>
    <property type="molecule type" value="Genomic_DNA"/>
</dbReference>
<feature type="region of interest" description="Disordered" evidence="1">
    <location>
        <begin position="1"/>
        <end position="20"/>
    </location>
</feature>
<keyword evidence="3" id="KW-1185">Reference proteome</keyword>
<sequence>MVAEEQSTDPINSDNTMTSLHSLKVPRHRIDRAVLITASKRITVLLLSKNLLRYVTSRKQGSAPKKTYVVIGKLGETVAKLGYKQRTRGCPFETFDVHCPVHDECTSFRIIFWME</sequence>
<gene>
    <name evidence="2" type="ORF">OS493_021886</name>
</gene>
<evidence type="ECO:0000313" key="2">
    <source>
        <dbReference type="EMBL" id="KAJ7378587.1"/>
    </source>
</evidence>
<dbReference type="AlphaFoldDB" id="A0A9W9ZBD7"/>
<reference evidence="2" key="1">
    <citation type="submission" date="2023-01" db="EMBL/GenBank/DDBJ databases">
        <title>Genome assembly of the deep-sea coral Lophelia pertusa.</title>
        <authorList>
            <person name="Herrera S."/>
            <person name="Cordes E."/>
        </authorList>
    </citation>
    <scope>NUCLEOTIDE SEQUENCE</scope>
    <source>
        <strain evidence="2">USNM1676648</strain>
        <tissue evidence="2">Polyp</tissue>
    </source>
</reference>
<evidence type="ECO:0000313" key="3">
    <source>
        <dbReference type="Proteomes" id="UP001163046"/>
    </source>
</evidence>
<proteinExistence type="predicted"/>
<evidence type="ECO:0000256" key="1">
    <source>
        <dbReference type="SAM" id="MobiDB-lite"/>
    </source>
</evidence>
<organism evidence="2 3">
    <name type="scientific">Desmophyllum pertusum</name>
    <dbReference type="NCBI Taxonomy" id="174260"/>
    <lineage>
        <taxon>Eukaryota</taxon>
        <taxon>Metazoa</taxon>
        <taxon>Cnidaria</taxon>
        <taxon>Anthozoa</taxon>
        <taxon>Hexacorallia</taxon>
        <taxon>Scleractinia</taxon>
        <taxon>Caryophylliina</taxon>
        <taxon>Caryophylliidae</taxon>
        <taxon>Desmophyllum</taxon>
    </lineage>
</organism>
<comment type="caution">
    <text evidence="2">The sequence shown here is derived from an EMBL/GenBank/DDBJ whole genome shotgun (WGS) entry which is preliminary data.</text>
</comment>